<feature type="region of interest" description="Disordered" evidence="1">
    <location>
        <begin position="1"/>
        <end position="87"/>
    </location>
</feature>
<feature type="compositionally biased region" description="Pro residues" evidence="1">
    <location>
        <begin position="8"/>
        <end position="23"/>
    </location>
</feature>
<feature type="compositionally biased region" description="Basic residues" evidence="1">
    <location>
        <begin position="73"/>
        <end position="87"/>
    </location>
</feature>
<feature type="region of interest" description="Disordered" evidence="1">
    <location>
        <begin position="477"/>
        <end position="510"/>
    </location>
</feature>
<feature type="compositionally biased region" description="Basic residues" evidence="1">
    <location>
        <begin position="165"/>
        <end position="178"/>
    </location>
</feature>
<evidence type="ECO:0000313" key="3">
    <source>
        <dbReference type="Proteomes" id="UP001153328"/>
    </source>
</evidence>
<feature type="compositionally biased region" description="Basic residues" evidence="1">
    <location>
        <begin position="497"/>
        <end position="510"/>
    </location>
</feature>
<feature type="region of interest" description="Disordered" evidence="1">
    <location>
        <begin position="295"/>
        <end position="317"/>
    </location>
</feature>
<evidence type="ECO:0000256" key="1">
    <source>
        <dbReference type="SAM" id="MobiDB-lite"/>
    </source>
</evidence>
<name>A0A9W4MHA7_9ACTN</name>
<keyword evidence="3" id="KW-1185">Reference proteome</keyword>
<feature type="compositionally biased region" description="Basic and acidic residues" evidence="1">
    <location>
        <begin position="58"/>
        <end position="72"/>
    </location>
</feature>
<gene>
    <name evidence="2" type="ORF">SBRY_70290</name>
</gene>
<feature type="compositionally biased region" description="Basic residues" evidence="1">
    <location>
        <begin position="307"/>
        <end position="317"/>
    </location>
</feature>
<organism evidence="2 3">
    <name type="scientific">Actinacidiphila bryophytorum</name>
    <dbReference type="NCBI Taxonomy" id="1436133"/>
    <lineage>
        <taxon>Bacteria</taxon>
        <taxon>Bacillati</taxon>
        <taxon>Actinomycetota</taxon>
        <taxon>Actinomycetes</taxon>
        <taxon>Kitasatosporales</taxon>
        <taxon>Streptomycetaceae</taxon>
        <taxon>Actinacidiphila</taxon>
    </lineage>
</organism>
<feature type="region of interest" description="Disordered" evidence="1">
    <location>
        <begin position="409"/>
        <end position="436"/>
    </location>
</feature>
<sequence length="510" mass="57456">MRHEQHTTPPPPRKSAPPHPSPPPRRRRGDRGARAGRGLSGRRRGRGARRGCGPDPGDVLRLEPGQPRDVRVRARRAAGRRPRGGRAARLHAVGERLLRPLRLAEVRRPVGLRPGAAADQRVEQLAVLLQLVRPGQGHPRQGRGGLGRLDGVARGHAVRLGQRPGLRHGSFRGRRHDRRPAGRLSGRLRGRRGRLGPARAVRDLADRRVHLPVRQRQPDARPAGRQSTGLRPGLLGAVAAGGDLAGRLRLHRLPGQRHRAARPVDERVGHRADRVVHPDAAGRHHAQRLRRPVGQAGGAALPDLRHGPRPGRRPGVRHRAVRHDRLVLPGHHLLQLLHRPLLGPRRLDPARRRWRYAPGAHRRDRRRHHRQHRLAELGRGHRRGLLPGLPRRHPGRFADRDLLHRHRADGGHGVQLHGRGGGLLRRGRRGLVRGGRDHHRRWRIRLGPVLHRQQLQPGRGGPRPPERRLHVRGRLRPEHGPVESVHHPHPEGDRRGLLRHRGRHLLTARR</sequence>
<dbReference type="Proteomes" id="UP001153328">
    <property type="component" value="Unassembled WGS sequence"/>
</dbReference>
<dbReference type="AlphaFoldDB" id="A0A9W4MHA7"/>
<feature type="region of interest" description="Disordered" evidence="1">
    <location>
        <begin position="163"/>
        <end position="193"/>
    </location>
</feature>
<proteinExistence type="predicted"/>
<comment type="caution">
    <text evidence="2">The sequence shown here is derived from an EMBL/GenBank/DDBJ whole genome shotgun (WGS) entry which is preliminary data.</text>
</comment>
<feature type="region of interest" description="Disordered" evidence="1">
    <location>
        <begin position="211"/>
        <end position="234"/>
    </location>
</feature>
<reference evidence="2" key="1">
    <citation type="submission" date="2021-06" db="EMBL/GenBank/DDBJ databases">
        <authorList>
            <person name="Arsene-Ploetze F."/>
        </authorList>
    </citation>
    <scope>NUCLEOTIDE SEQUENCE</scope>
    <source>
        <strain evidence="2">SBRY1</strain>
    </source>
</reference>
<feature type="compositionally biased region" description="Basic and acidic residues" evidence="1">
    <location>
        <begin position="477"/>
        <end position="496"/>
    </location>
</feature>
<accession>A0A9W4MHA7</accession>
<feature type="compositionally biased region" description="Basic residues" evidence="1">
    <location>
        <begin position="40"/>
        <end position="49"/>
    </location>
</feature>
<dbReference type="EMBL" id="CAJVAX010000021">
    <property type="protein sequence ID" value="CAG7655927.1"/>
    <property type="molecule type" value="Genomic_DNA"/>
</dbReference>
<feature type="compositionally biased region" description="Basic residues" evidence="1">
    <location>
        <begin position="425"/>
        <end position="436"/>
    </location>
</feature>
<evidence type="ECO:0000313" key="2">
    <source>
        <dbReference type="EMBL" id="CAG7655927.1"/>
    </source>
</evidence>
<protein>
    <submittedName>
        <fullName evidence="2">Uncharacterized protein</fullName>
    </submittedName>
</protein>